<dbReference type="InterPro" id="IPR036890">
    <property type="entry name" value="HATPase_C_sf"/>
</dbReference>
<keyword evidence="3" id="KW-0808">Transferase</keyword>
<dbReference type="HOGENOM" id="CLU_020473_6_0_9"/>
<organism evidence="7 8">
    <name type="scientific">Clostridium cellulovorans (strain ATCC 35296 / DSM 3052 / OCM 3 / 743B)</name>
    <dbReference type="NCBI Taxonomy" id="573061"/>
    <lineage>
        <taxon>Bacteria</taxon>
        <taxon>Bacillati</taxon>
        <taxon>Bacillota</taxon>
        <taxon>Clostridia</taxon>
        <taxon>Eubacteriales</taxon>
        <taxon>Clostridiaceae</taxon>
        <taxon>Clostridium</taxon>
    </lineage>
</organism>
<dbReference type="KEGG" id="ccb:Clocel_4070"/>
<evidence type="ECO:0000313" key="7">
    <source>
        <dbReference type="EMBL" id="ADL53732.1"/>
    </source>
</evidence>
<dbReference type="InterPro" id="IPR010559">
    <property type="entry name" value="Sig_transdc_His_kin_internal"/>
</dbReference>
<keyword evidence="5" id="KW-0472">Membrane</keyword>
<dbReference type="GO" id="GO:0000155">
    <property type="term" value="F:phosphorelay sensor kinase activity"/>
    <property type="evidence" value="ECO:0007669"/>
    <property type="project" value="InterPro"/>
</dbReference>
<evidence type="ECO:0000256" key="4">
    <source>
        <dbReference type="ARBA" id="ARBA00022777"/>
    </source>
</evidence>
<protein>
    <submittedName>
        <fullName evidence="7">Integral membrane sensor signal transduction histidine kinase</fullName>
    </submittedName>
</protein>
<keyword evidence="5" id="KW-0812">Transmembrane</keyword>
<dbReference type="SMART" id="SM00387">
    <property type="entry name" value="HATPase_c"/>
    <property type="match status" value="1"/>
</dbReference>
<evidence type="ECO:0000256" key="1">
    <source>
        <dbReference type="ARBA" id="ARBA00004370"/>
    </source>
</evidence>
<dbReference type="InterPro" id="IPR003660">
    <property type="entry name" value="HAMP_dom"/>
</dbReference>
<dbReference type="SMART" id="SM00304">
    <property type="entry name" value="HAMP"/>
    <property type="match status" value="1"/>
</dbReference>
<keyword evidence="8" id="KW-1185">Reference proteome</keyword>
<dbReference type="GO" id="GO:0016020">
    <property type="term" value="C:membrane"/>
    <property type="evidence" value="ECO:0007669"/>
    <property type="project" value="UniProtKB-SubCell"/>
</dbReference>
<feature type="transmembrane region" description="Helical" evidence="5">
    <location>
        <begin position="302"/>
        <end position="324"/>
    </location>
</feature>
<sequence length="591" mass="67533">MDNKKGITRKIALAFGSMTIALTLILTSIWYRDTTRVVTDLVETYTYKLLEDSNNSFENTLTNNQYLTSIMAFNNSTIMKILEENLETQDKTTIFNNNIKMHEYLTQMITNNYDISGIQIMDSKGRIYTEGNGRMLSEASVRAYFNNKNLKDNIVKIQVNSAYDLNTISKTKTNDVISYIAKIRKGDKNLGIIVVNCTYELINSKLGSQFPTNSSVFMVDGDNKIIYNNNDASTLGDNISSTDYKGVLNKIPYNNGYFLQEINGESMFVVYYKSKFTKWITFALVPESSLLQKSSSAIRNTLSYSVILLIVSLIIAIVLSYSISKNIHRLRKGMEKIKNGDLTTKIIINSNDEIEDLSITFNNMMDQITTLLQDIKTQEMKKRLLEIKTLQSQINPHFVSNTLHTIKWLSDTQRIDNISNLTNSIIELLNVSMGKTNEFITIEEEFQYIKHYINIEQYKYYDNLNVVFKLSDEIMHYKIPKLLLQPIVENAIIHGIDQAEKDGIVLLQGFLKDDLIYITVEDTGVGMDQSTIDKLLHNTEHKGRLNSIGLKNIDDRLKLYYGNDYGINIVSVLGNFTRVEITIPVTSQTEQ</sequence>
<dbReference type="STRING" id="573061.Clocel_4070"/>
<dbReference type="RefSeq" id="WP_010074081.1">
    <property type="nucleotide sequence ID" value="NC_014393.1"/>
</dbReference>
<dbReference type="PROSITE" id="PS50885">
    <property type="entry name" value="HAMP"/>
    <property type="match status" value="1"/>
</dbReference>
<dbReference type="InterPro" id="IPR050640">
    <property type="entry name" value="Bact_2-comp_sensor_kinase"/>
</dbReference>
<dbReference type="Gene3D" id="6.10.340.10">
    <property type="match status" value="1"/>
</dbReference>
<dbReference type="Gene3D" id="3.30.450.20">
    <property type="entry name" value="PAS domain"/>
    <property type="match status" value="1"/>
</dbReference>
<evidence type="ECO:0000256" key="5">
    <source>
        <dbReference type="SAM" id="Phobius"/>
    </source>
</evidence>
<dbReference type="Gene3D" id="3.30.565.10">
    <property type="entry name" value="Histidine kinase-like ATPase, C-terminal domain"/>
    <property type="match status" value="1"/>
</dbReference>
<dbReference type="OrthoDB" id="1410840at2"/>
<gene>
    <name evidence="7" type="ordered locus">Clocel_4070</name>
</gene>
<dbReference type="AlphaFoldDB" id="D9SM76"/>
<evidence type="ECO:0000256" key="3">
    <source>
        <dbReference type="ARBA" id="ARBA00022679"/>
    </source>
</evidence>
<dbReference type="PANTHER" id="PTHR34220:SF7">
    <property type="entry name" value="SENSOR HISTIDINE KINASE YPDA"/>
    <property type="match status" value="1"/>
</dbReference>
<dbReference type="SUPFAM" id="SSF55874">
    <property type="entry name" value="ATPase domain of HSP90 chaperone/DNA topoisomerase II/histidine kinase"/>
    <property type="match status" value="1"/>
</dbReference>
<name>D9SM76_CLOC7</name>
<feature type="domain" description="HAMP" evidence="6">
    <location>
        <begin position="321"/>
        <end position="373"/>
    </location>
</feature>
<evidence type="ECO:0000256" key="2">
    <source>
        <dbReference type="ARBA" id="ARBA00022553"/>
    </source>
</evidence>
<dbReference type="eggNOG" id="COG2972">
    <property type="taxonomic scope" value="Bacteria"/>
</dbReference>
<dbReference type="PANTHER" id="PTHR34220">
    <property type="entry name" value="SENSOR HISTIDINE KINASE YPDA"/>
    <property type="match status" value="1"/>
</dbReference>
<dbReference type="Pfam" id="PF02518">
    <property type="entry name" value="HATPase_c"/>
    <property type="match status" value="1"/>
</dbReference>
<dbReference type="Pfam" id="PF00672">
    <property type="entry name" value="HAMP"/>
    <property type="match status" value="1"/>
</dbReference>
<reference evidence="7 8" key="1">
    <citation type="submission" date="2010-08" db="EMBL/GenBank/DDBJ databases">
        <title>Complete sequence of Clostridium cellulovorans 743B.</title>
        <authorList>
            <consortium name="US DOE Joint Genome Institute"/>
            <person name="Lucas S."/>
            <person name="Copeland A."/>
            <person name="Lapidus A."/>
            <person name="Cheng J.-F."/>
            <person name="Bruce D."/>
            <person name="Goodwin L."/>
            <person name="Pitluck S."/>
            <person name="Chertkov O."/>
            <person name="Detter J.C."/>
            <person name="Han C."/>
            <person name="Tapia R."/>
            <person name="Land M."/>
            <person name="Hauser L."/>
            <person name="Chang Y.-J."/>
            <person name="Jeffries C."/>
            <person name="Kyrpides N."/>
            <person name="Ivanova N."/>
            <person name="Mikhailova N."/>
            <person name="Hemme C.L."/>
            <person name="Woyke T."/>
        </authorList>
    </citation>
    <scope>NUCLEOTIDE SEQUENCE [LARGE SCALE GENOMIC DNA]</scope>
    <source>
        <strain evidence="8">ATCC 35296 / DSM 3052 / OCM 3 / 743B</strain>
    </source>
</reference>
<keyword evidence="2" id="KW-0597">Phosphoprotein</keyword>
<dbReference type="Pfam" id="PF06580">
    <property type="entry name" value="His_kinase"/>
    <property type="match status" value="1"/>
</dbReference>
<proteinExistence type="predicted"/>
<keyword evidence="4 7" id="KW-0418">Kinase</keyword>
<evidence type="ECO:0000259" key="6">
    <source>
        <dbReference type="PROSITE" id="PS50885"/>
    </source>
</evidence>
<comment type="subcellular location">
    <subcellularLocation>
        <location evidence="1">Membrane</location>
    </subcellularLocation>
</comment>
<feature type="transmembrane region" description="Helical" evidence="5">
    <location>
        <begin position="12"/>
        <end position="31"/>
    </location>
</feature>
<accession>D9SM76</accession>
<evidence type="ECO:0000313" key="8">
    <source>
        <dbReference type="Proteomes" id="UP000002730"/>
    </source>
</evidence>
<dbReference type="SUPFAM" id="SSF158472">
    <property type="entry name" value="HAMP domain-like"/>
    <property type="match status" value="1"/>
</dbReference>
<dbReference type="EMBL" id="CP002160">
    <property type="protein sequence ID" value="ADL53732.1"/>
    <property type="molecule type" value="Genomic_DNA"/>
</dbReference>
<dbReference type="InterPro" id="IPR003594">
    <property type="entry name" value="HATPase_dom"/>
</dbReference>
<dbReference type="Proteomes" id="UP000002730">
    <property type="component" value="Chromosome"/>
</dbReference>
<keyword evidence="5" id="KW-1133">Transmembrane helix</keyword>
<dbReference type="CDD" id="cd06225">
    <property type="entry name" value="HAMP"/>
    <property type="match status" value="1"/>
</dbReference>